<dbReference type="NCBIfam" id="TIGR03352">
    <property type="entry name" value="VI_chp_3"/>
    <property type="match status" value="1"/>
</dbReference>
<dbReference type="PANTHER" id="PTHR37625:SF4">
    <property type="entry name" value="OUTER MEMBRANE LIPOPROTEIN"/>
    <property type="match status" value="1"/>
</dbReference>
<keyword evidence="3" id="KW-1185">Reference proteome</keyword>
<proteinExistence type="predicted"/>
<sequence>MNVRASALRVVLPAVAAAVLAACSKPVVAPPKPEPTVVTPTLAAAPRINIDTRGRPTPVVLRVYLLKNASAFEGADFFSLFDREQQVLGDAVLAREEIVLKPGETRTLDARDAEGARVVGVLAAFREVDRAVWRATVPVVPNRGNLVTIRVEDDRISLAATLAPLPPPKKAD</sequence>
<dbReference type="eggNOG" id="COG3521">
    <property type="taxonomic scope" value="Bacteria"/>
</dbReference>
<evidence type="ECO:0000313" key="2">
    <source>
        <dbReference type="EMBL" id="CAL96509.1"/>
    </source>
</evidence>
<organism evidence="2 3">
    <name type="scientific">Azoarcus sp. (strain BH72)</name>
    <dbReference type="NCBI Taxonomy" id="418699"/>
    <lineage>
        <taxon>Bacteria</taxon>
        <taxon>Pseudomonadati</taxon>
        <taxon>Pseudomonadota</taxon>
        <taxon>Betaproteobacteria</taxon>
        <taxon>Rhodocyclales</taxon>
        <taxon>Zoogloeaceae</taxon>
        <taxon>Azoarcus</taxon>
    </lineage>
</organism>
<dbReference type="KEGG" id="aoa:dqs_4037"/>
<gene>
    <name evidence="2" type="ordered locus">azo3893</name>
</gene>
<feature type="chain" id="PRO_5002635569" evidence="1">
    <location>
        <begin position="30"/>
        <end position="172"/>
    </location>
</feature>
<dbReference type="Proteomes" id="UP000002588">
    <property type="component" value="Chromosome"/>
</dbReference>
<keyword evidence="1" id="KW-0732">Signal</keyword>
<accession>A1KCF3</accession>
<dbReference type="InterPro" id="IPR038706">
    <property type="entry name" value="Type_VI_SciN-like_sf"/>
</dbReference>
<dbReference type="KEGG" id="azo:azo3893"/>
<dbReference type="AlphaFoldDB" id="A1KCF3"/>
<dbReference type="PROSITE" id="PS51257">
    <property type="entry name" value="PROKAR_LIPOPROTEIN"/>
    <property type="match status" value="1"/>
</dbReference>
<dbReference type="PANTHER" id="PTHR37625">
    <property type="entry name" value="OUTER MEMBRANE LIPOPROTEIN-RELATED"/>
    <property type="match status" value="1"/>
</dbReference>
<dbReference type="Pfam" id="PF12790">
    <property type="entry name" value="T6SS-SciN"/>
    <property type="match status" value="1"/>
</dbReference>
<dbReference type="STRING" id="62928.azo3893"/>
<dbReference type="InterPro" id="IPR017734">
    <property type="entry name" value="T6SS_SciN"/>
</dbReference>
<dbReference type="HOGENOM" id="CLU_092347_1_0_4"/>
<dbReference type="EMBL" id="AM406670">
    <property type="protein sequence ID" value="CAL96509.1"/>
    <property type="molecule type" value="Genomic_DNA"/>
</dbReference>
<dbReference type="Gene3D" id="2.60.40.4150">
    <property type="entry name" value="Type VI secretion system, lipoprotein SciN"/>
    <property type="match status" value="1"/>
</dbReference>
<evidence type="ECO:0000313" key="3">
    <source>
        <dbReference type="Proteomes" id="UP000002588"/>
    </source>
</evidence>
<name>A1KCF3_AZOSB</name>
<reference evidence="2 3" key="1">
    <citation type="journal article" date="2006" name="Nat. Biotechnol.">
        <title>Complete genome of the mutualistic, N2-fixing grass endophyte Azoarcus sp. strain BH72.</title>
        <authorList>
            <person name="Krause A."/>
            <person name="Ramakumar A."/>
            <person name="Bartels D."/>
            <person name="Battistoni F."/>
            <person name="Bekel T."/>
            <person name="Boch J."/>
            <person name="Boehm M."/>
            <person name="Friedrich F."/>
            <person name="Hurek T."/>
            <person name="Krause L."/>
            <person name="Linke B."/>
            <person name="McHardy A.C."/>
            <person name="Sarkar A."/>
            <person name="Schneiker S."/>
            <person name="Syed A.A."/>
            <person name="Thauer R."/>
            <person name="Vorhoelter F.-J."/>
            <person name="Weidner S."/>
            <person name="Puehler A."/>
            <person name="Reinhold-Hurek B."/>
            <person name="Kaiser O."/>
            <person name="Goesmann A."/>
        </authorList>
    </citation>
    <scope>NUCLEOTIDE SEQUENCE [LARGE SCALE GENOMIC DNA]</scope>
    <source>
        <strain evidence="2 3">BH72</strain>
    </source>
</reference>
<evidence type="ECO:0000256" key="1">
    <source>
        <dbReference type="SAM" id="SignalP"/>
    </source>
</evidence>
<feature type="signal peptide" evidence="1">
    <location>
        <begin position="1"/>
        <end position="29"/>
    </location>
</feature>
<protein>
    <submittedName>
        <fullName evidence="2">Conserved hypothetical secreted protein</fullName>
    </submittedName>
</protein>
<dbReference type="RefSeq" id="WP_011767615.1">
    <property type="nucleotide sequence ID" value="NC_008702.1"/>
</dbReference>